<reference evidence="1" key="1">
    <citation type="submission" date="2015-08" db="EMBL/GenBank/DDBJ databases">
        <authorList>
            <person name="Babu N.S."/>
            <person name="Beckwith C.J."/>
            <person name="Beseler K.G."/>
            <person name="Brison A."/>
            <person name="Carone J.V."/>
            <person name="Caskin T.P."/>
            <person name="Diamond M."/>
            <person name="Durham M.E."/>
            <person name="Foxe J.M."/>
            <person name="Go M."/>
            <person name="Henderson B.A."/>
            <person name="Jones I.B."/>
            <person name="McGettigan J.A."/>
            <person name="Micheletti S.J."/>
            <person name="Nasrallah M.E."/>
            <person name="Ortiz D."/>
            <person name="Piller C.R."/>
            <person name="Privatt S.R."/>
            <person name="Schneider S.L."/>
            <person name="Sharp S."/>
            <person name="Smith T.C."/>
            <person name="Stanton J.D."/>
            <person name="Ullery H.E."/>
            <person name="Wilson R.J."/>
            <person name="Serrano M.G."/>
            <person name="Buck G."/>
            <person name="Lee V."/>
            <person name="Wang Y."/>
            <person name="Carvalho R."/>
            <person name="Voegtly L."/>
            <person name="Shi R."/>
            <person name="Duckworth R."/>
            <person name="Johnson A."/>
            <person name="Loviza R."/>
            <person name="Walstead R."/>
            <person name="Shah Z."/>
            <person name="Kiflezghi M."/>
            <person name="Wade K."/>
            <person name="Ball S.L."/>
            <person name="Bradley K.W."/>
            <person name="Asai D.J."/>
            <person name="Bowman C.A."/>
            <person name="Russell D.A."/>
            <person name="Pope W.H."/>
            <person name="Jacobs-Sera D."/>
            <person name="Hendrix R.W."/>
            <person name="Hatfull G.F."/>
        </authorList>
    </citation>
    <scope>NUCLEOTIDE SEQUENCE</scope>
</reference>
<dbReference type="EMBL" id="CZKB01000009">
    <property type="protein sequence ID" value="CUR59270.1"/>
    <property type="molecule type" value="Genomic_DNA"/>
</dbReference>
<sequence length="130" mass="13961">MQAAITDIDPFDLPDWLGTLEVVWRADAGLRTGHLVKGRLTGDGEPDLICDLLAVDEAYPEPVVDDATRLRVHQAWRHGQVVVGDLGGRMVLAVPGTGFGPDLVLEALARLARAVGARAERYAALLRLSA</sequence>
<evidence type="ECO:0000313" key="1">
    <source>
        <dbReference type="EMBL" id="CUR59270.1"/>
    </source>
</evidence>
<proteinExistence type="predicted"/>
<gene>
    <name evidence="1" type="ORF">NOCA1170145</name>
</gene>
<accession>A0A2P2CBC4</accession>
<protein>
    <submittedName>
        <fullName evidence="1">Uncharacterized protein</fullName>
    </submittedName>
</protein>
<organism evidence="1">
    <name type="scientific">metagenome</name>
    <dbReference type="NCBI Taxonomy" id="256318"/>
    <lineage>
        <taxon>unclassified sequences</taxon>
        <taxon>metagenomes</taxon>
    </lineage>
</organism>
<dbReference type="AlphaFoldDB" id="A0A2P2CBC4"/>
<name>A0A2P2CBC4_9ZZZZ</name>